<name>A0A0E9Q3T0_ANGAN</name>
<sequence>MLTHRSISQSIIGCSVF</sequence>
<protein>
    <submittedName>
        <fullName evidence="1">Uncharacterized protein</fullName>
    </submittedName>
</protein>
<reference evidence="1" key="2">
    <citation type="journal article" date="2015" name="Fish Shellfish Immunol.">
        <title>Early steps in the European eel (Anguilla anguilla)-Vibrio vulnificus interaction in the gills: Role of the RtxA13 toxin.</title>
        <authorList>
            <person name="Callol A."/>
            <person name="Pajuelo D."/>
            <person name="Ebbesson L."/>
            <person name="Teles M."/>
            <person name="MacKenzie S."/>
            <person name="Amaro C."/>
        </authorList>
    </citation>
    <scope>NUCLEOTIDE SEQUENCE</scope>
</reference>
<evidence type="ECO:0000313" key="1">
    <source>
        <dbReference type="EMBL" id="JAH10995.1"/>
    </source>
</evidence>
<dbReference type="AlphaFoldDB" id="A0A0E9Q3T0"/>
<organism evidence="1">
    <name type="scientific">Anguilla anguilla</name>
    <name type="common">European freshwater eel</name>
    <name type="synonym">Muraena anguilla</name>
    <dbReference type="NCBI Taxonomy" id="7936"/>
    <lineage>
        <taxon>Eukaryota</taxon>
        <taxon>Metazoa</taxon>
        <taxon>Chordata</taxon>
        <taxon>Craniata</taxon>
        <taxon>Vertebrata</taxon>
        <taxon>Euteleostomi</taxon>
        <taxon>Actinopterygii</taxon>
        <taxon>Neopterygii</taxon>
        <taxon>Teleostei</taxon>
        <taxon>Anguilliformes</taxon>
        <taxon>Anguillidae</taxon>
        <taxon>Anguilla</taxon>
    </lineage>
</organism>
<reference evidence="1" key="1">
    <citation type="submission" date="2014-11" db="EMBL/GenBank/DDBJ databases">
        <authorList>
            <person name="Amaro Gonzalez C."/>
        </authorList>
    </citation>
    <scope>NUCLEOTIDE SEQUENCE</scope>
</reference>
<accession>A0A0E9Q3T0</accession>
<proteinExistence type="predicted"/>
<dbReference type="EMBL" id="GBXM01097582">
    <property type="protein sequence ID" value="JAH10995.1"/>
    <property type="molecule type" value="Transcribed_RNA"/>
</dbReference>